<evidence type="ECO:0000256" key="1">
    <source>
        <dbReference type="ARBA" id="ARBA00006303"/>
    </source>
</evidence>
<organism evidence="9 10">
    <name type="scientific">Dialister hominis</name>
    <dbReference type="NCBI Taxonomy" id="2582419"/>
    <lineage>
        <taxon>Bacteria</taxon>
        <taxon>Bacillati</taxon>
        <taxon>Bacillota</taxon>
        <taxon>Negativicutes</taxon>
        <taxon>Veillonellales</taxon>
        <taxon>Veillonellaceae</taxon>
        <taxon>Dialister</taxon>
    </lineage>
</organism>
<evidence type="ECO:0000313" key="9">
    <source>
        <dbReference type="EMBL" id="BBK24876.1"/>
    </source>
</evidence>
<dbReference type="GO" id="GO:0005524">
    <property type="term" value="F:ATP binding"/>
    <property type="evidence" value="ECO:0007669"/>
    <property type="project" value="UniProtKB-UniRule"/>
</dbReference>
<name>A0A8D5A236_9FIRM</name>
<dbReference type="SUPFAM" id="SSF55261">
    <property type="entry name" value="GAD domain-like"/>
    <property type="match status" value="1"/>
</dbReference>
<dbReference type="InterPro" id="IPR029351">
    <property type="entry name" value="GAD_dom"/>
</dbReference>
<dbReference type="Gene3D" id="3.30.1360.30">
    <property type="entry name" value="GAD-like domain"/>
    <property type="match status" value="1"/>
</dbReference>
<comment type="subcellular location">
    <subcellularLocation>
        <location evidence="7">Cytoplasm</location>
    </subcellularLocation>
</comment>
<dbReference type="InterPro" id="IPR045864">
    <property type="entry name" value="aa-tRNA-synth_II/BPL/LPL"/>
</dbReference>
<feature type="region of interest" description="Aspartate" evidence="7">
    <location>
        <begin position="205"/>
        <end position="208"/>
    </location>
</feature>
<evidence type="ECO:0000259" key="8">
    <source>
        <dbReference type="PROSITE" id="PS50862"/>
    </source>
</evidence>
<dbReference type="PANTHER" id="PTHR22594:SF5">
    <property type="entry name" value="ASPARTATE--TRNA LIGASE, MITOCHONDRIAL"/>
    <property type="match status" value="1"/>
</dbReference>
<evidence type="ECO:0000256" key="4">
    <source>
        <dbReference type="ARBA" id="ARBA00022840"/>
    </source>
</evidence>
<dbReference type="InterPro" id="IPR012340">
    <property type="entry name" value="NA-bd_OB-fold"/>
</dbReference>
<dbReference type="InterPro" id="IPR004365">
    <property type="entry name" value="NA-bd_OB_tRNA"/>
</dbReference>
<dbReference type="InterPro" id="IPR047090">
    <property type="entry name" value="AspRS_core"/>
</dbReference>
<dbReference type="InterPro" id="IPR006195">
    <property type="entry name" value="aa-tRNA-synth_II"/>
</dbReference>
<accession>A0A8D5A236</accession>
<dbReference type="InterPro" id="IPR047089">
    <property type="entry name" value="Asp-tRNA-ligase_1_N"/>
</dbReference>
<dbReference type="PROSITE" id="PS50862">
    <property type="entry name" value="AA_TRNA_LIGASE_II"/>
    <property type="match status" value="1"/>
</dbReference>
<keyword evidence="5 7" id="KW-0648">Protein biosynthesis</keyword>
<protein>
    <recommendedName>
        <fullName evidence="7">Aspartate--tRNA(Asp/Asn) ligase</fullName>
        <ecNumber evidence="7">6.1.1.23</ecNumber>
    </recommendedName>
    <alternativeName>
        <fullName evidence="7">Aspartyl-tRNA synthetase</fullName>
        <shortName evidence="7">AspRS</shortName>
    </alternativeName>
    <alternativeName>
        <fullName evidence="7">Non-discriminating aspartyl-tRNA synthetase</fullName>
        <shortName evidence="7">ND-AspRS</shortName>
    </alternativeName>
</protein>
<dbReference type="Pfam" id="PF00152">
    <property type="entry name" value="tRNA-synt_2"/>
    <property type="match status" value="1"/>
</dbReference>
<dbReference type="RefSeq" id="WP_144269399.1">
    <property type="nucleotide sequence ID" value="NZ_AP019697.1"/>
</dbReference>
<dbReference type="Pfam" id="PF02938">
    <property type="entry name" value="GAD"/>
    <property type="match status" value="1"/>
</dbReference>
<evidence type="ECO:0000256" key="5">
    <source>
        <dbReference type="ARBA" id="ARBA00022917"/>
    </source>
</evidence>
<evidence type="ECO:0000256" key="2">
    <source>
        <dbReference type="ARBA" id="ARBA00022598"/>
    </source>
</evidence>
<feature type="binding site" evidence="7">
    <location>
        <position position="181"/>
    </location>
    <ligand>
        <name>L-aspartate</name>
        <dbReference type="ChEBI" id="CHEBI:29991"/>
    </ligand>
</feature>
<feature type="binding site" evidence="7">
    <location>
        <position position="455"/>
    </location>
    <ligand>
        <name>L-aspartate</name>
        <dbReference type="ChEBI" id="CHEBI:29991"/>
    </ligand>
</feature>
<dbReference type="Proteomes" id="UP000320585">
    <property type="component" value="Chromosome"/>
</dbReference>
<feature type="site" description="Important for tRNA non-discrimination" evidence="7">
    <location>
        <position position="37"/>
    </location>
</feature>
<dbReference type="Gene3D" id="2.40.50.140">
    <property type="entry name" value="Nucleic acid-binding proteins"/>
    <property type="match status" value="1"/>
</dbReference>
<dbReference type="GeneID" id="92716031"/>
<comment type="function">
    <text evidence="7">Aspartyl-tRNA synthetase with relaxed tRNA specificity since it is able to aspartylate not only its cognate tRNA(Asp) but also tRNA(Asn). Reaction proceeds in two steps: L-aspartate is first activated by ATP to form Asp-AMP and then transferred to the acceptor end of tRNA(Asp/Asn).</text>
</comment>
<dbReference type="CDD" id="cd04317">
    <property type="entry name" value="EcAspRS_like_N"/>
    <property type="match status" value="1"/>
</dbReference>
<dbReference type="KEGG" id="dho:Dia5BBH33_08110"/>
<dbReference type="InterPro" id="IPR004524">
    <property type="entry name" value="Asp-tRNA-ligase_1"/>
</dbReference>
<comment type="catalytic activity">
    <reaction evidence="7">
        <text>tRNA(Asx) + L-aspartate + ATP = L-aspartyl-tRNA(Asx) + AMP + diphosphate</text>
        <dbReference type="Rhea" id="RHEA:18349"/>
        <dbReference type="Rhea" id="RHEA-COMP:9710"/>
        <dbReference type="Rhea" id="RHEA-COMP:9711"/>
        <dbReference type="ChEBI" id="CHEBI:29991"/>
        <dbReference type="ChEBI" id="CHEBI:30616"/>
        <dbReference type="ChEBI" id="CHEBI:33019"/>
        <dbReference type="ChEBI" id="CHEBI:78442"/>
        <dbReference type="ChEBI" id="CHEBI:78516"/>
        <dbReference type="ChEBI" id="CHEBI:456215"/>
        <dbReference type="EC" id="6.1.1.23"/>
    </reaction>
</comment>
<keyword evidence="2 7" id="KW-0436">Ligase</keyword>
<evidence type="ECO:0000256" key="6">
    <source>
        <dbReference type="ARBA" id="ARBA00023146"/>
    </source>
</evidence>
<keyword evidence="6 7" id="KW-0030">Aminoacyl-tRNA synthetase</keyword>
<feature type="binding site" evidence="7">
    <location>
        <begin position="227"/>
        <end position="229"/>
    </location>
    <ligand>
        <name>ATP</name>
        <dbReference type="ChEBI" id="CHEBI:30616"/>
    </ligand>
</feature>
<dbReference type="CDD" id="cd00777">
    <property type="entry name" value="AspRS_core"/>
    <property type="match status" value="1"/>
</dbReference>
<evidence type="ECO:0000313" key="10">
    <source>
        <dbReference type="Proteomes" id="UP000320585"/>
    </source>
</evidence>
<dbReference type="InterPro" id="IPR002312">
    <property type="entry name" value="Asp/Asn-tRNA-synth_IIb"/>
</dbReference>
<dbReference type="Gene3D" id="3.30.930.10">
    <property type="entry name" value="Bira Bifunctional Protein, Domain 2"/>
    <property type="match status" value="1"/>
</dbReference>
<keyword evidence="4 7" id="KW-0067">ATP-binding</keyword>
<dbReference type="Pfam" id="PF01336">
    <property type="entry name" value="tRNA_anti-codon"/>
    <property type="match status" value="1"/>
</dbReference>
<dbReference type="SUPFAM" id="SSF55681">
    <property type="entry name" value="Class II aaRS and biotin synthetases"/>
    <property type="match status" value="1"/>
</dbReference>
<feature type="binding site" evidence="7">
    <location>
        <position position="236"/>
    </location>
    <ligand>
        <name>ATP</name>
        <dbReference type="ChEBI" id="CHEBI:30616"/>
    </ligand>
</feature>
<dbReference type="GO" id="GO:0050560">
    <property type="term" value="F:aspartate-tRNA(Asn) ligase activity"/>
    <property type="evidence" value="ECO:0007669"/>
    <property type="project" value="UniProtKB-EC"/>
</dbReference>
<dbReference type="HAMAP" id="MF_00044">
    <property type="entry name" value="Asp_tRNA_synth_type1"/>
    <property type="match status" value="1"/>
</dbReference>
<dbReference type="NCBIfam" id="NF001750">
    <property type="entry name" value="PRK00476.1"/>
    <property type="match status" value="1"/>
</dbReference>
<dbReference type="GO" id="GO:0140096">
    <property type="term" value="F:catalytic activity, acting on a protein"/>
    <property type="evidence" value="ECO:0007669"/>
    <property type="project" value="UniProtKB-ARBA"/>
</dbReference>
<dbReference type="GO" id="GO:0003676">
    <property type="term" value="F:nucleic acid binding"/>
    <property type="evidence" value="ECO:0007669"/>
    <property type="project" value="InterPro"/>
</dbReference>
<dbReference type="EMBL" id="AP019697">
    <property type="protein sequence ID" value="BBK24876.1"/>
    <property type="molecule type" value="Genomic_DNA"/>
</dbReference>
<feature type="binding site" evidence="7">
    <location>
        <position position="496"/>
    </location>
    <ligand>
        <name>L-aspartate</name>
        <dbReference type="ChEBI" id="CHEBI:29991"/>
    </ligand>
</feature>
<dbReference type="GO" id="GO:0006422">
    <property type="term" value="P:aspartyl-tRNA aminoacylation"/>
    <property type="evidence" value="ECO:0007669"/>
    <property type="project" value="UniProtKB-UniRule"/>
</dbReference>
<dbReference type="EC" id="6.1.1.23" evidence="7"/>
<dbReference type="GO" id="GO:0004815">
    <property type="term" value="F:aspartate-tRNA ligase activity"/>
    <property type="evidence" value="ECO:0007669"/>
    <property type="project" value="UniProtKB-UniRule"/>
</dbReference>
<evidence type="ECO:0000256" key="3">
    <source>
        <dbReference type="ARBA" id="ARBA00022741"/>
    </source>
</evidence>
<dbReference type="InterPro" id="IPR004364">
    <property type="entry name" value="Aa-tRNA-synt_II"/>
</dbReference>
<proteinExistence type="inferred from homology"/>
<dbReference type="SUPFAM" id="SSF50249">
    <property type="entry name" value="Nucleic acid-binding proteins"/>
    <property type="match status" value="1"/>
</dbReference>
<keyword evidence="3 7" id="KW-0547">Nucleotide-binding</keyword>
<keyword evidence="7" id="KW-0963">Cytoplasm</keyword>
<sequence length="604" mass="69409">METMAGMHRSCGCGHVTELDYGKELTLAGWVNTRRDHGGLIFIDLRDRSGIVQLVMSPQYGEEAFHKAESVRSEYVLAIKGKVRARSEDTINPKMKTGKVEVVVTELRILNKSKTPPFYVEDGIDVDENVRLKYRYIDLRRPEMQNNLIMRHKIVHEMRTFLDKHDFLEIETPMLTKSTPEGARDYLVPSRVNLGKFYALPQSPQLFKQLLMVSGFERYFQVARCFRDEDLRADRQPEFTQLDMELSFEDQDFILDLMEHMMQTVFKNVLDIDIQIPFKRIKWDDAMNLYGSDKPDLRFDMHFYDVSSLLVDTGFKVFRSVLDNGGVVKAINVKGYAGIPRRELDGLVDYVGRYGAKGLAWIGFNNDGSLKCQITKFLGEEKIREIGKACEAELGDLILIIADKPKVVAQALGELRLEMGRRMNLIDPNEFCFRWVTDFPMFEYSEEEHRYVAEHHPFTAPRDEDIQYLSTDPSKVYAKAYDMVLNGVEAGGGSLRIYQEDLQEKVFRAIGITEEEAQQKFGFLLDAFKYGAPPHAGIALGLDRLVMLMLHLESIRDVIAFPKTQSAIDPLTQAPSYVADKQLKELHIKVETKKDKEKDLFEDD</sequence>
<reference evidence="10" key="1">
    <citation type="submission" date="2019-05" db="EMBL/GenBank/DDBJ databases">
        <title>Complete genome sequencing of Dialister sp. strain 5BBH33.</title>
        <authorList>
            <person name="Sakamoto M."/>
            <person name="Murakami T."/>
            <person name="Mori H."/>
        </authorList>
    </citation>
    <scope>NUCLEOTIDE SEQUENCE [LARGE SCALE GENOMIC DNA]</scope>
    <source>
        <strain evidence="10">5BBH33</strain>
    </source>
</reference>
<dbReference type="OrthoDB" id="9802326at2"/>
<comment type="similarity">
    <text evidence="1 7">Belongs to the class-II aminoacyl-tRNA synthetase family. Type 1 subfamily.</text>
</comment>
<dbReference type="PANTHER" id="PTHR22594">
    <property type="entry name" value="ASPARTYL/LYSYL-TRNA SYNTHETASE"/>
    <property type="match status" value="1"/>
</dbReference>
<feature type="domain" description="Aminoacyl-transfer RNA synthetases class-II family profile" evidence="8">
    <location>
        <begin position="150"/>
        <end position="562"/>
    </location>
</feature>
<comment type="subunit">
    <text evidence="7">Homodimer.</text>
</comment>
<dbReference type="GO" id="GO:0016740">
    <property type="term" value="F:transferase activity"/>
    <property type="evidence" value="ECO:0007669"/>
    <property type="project" value="UniProtKB-ARBA"/>
</dbReference>
<dbReference type="AlphaFoldDB" id="A0A8D5A236"/>
<feature type="binding site" evidence="7">
    <location>
        <position position="227"/>
    </location>
    <ligand>
        <name>L-aspartate</name>
        <dbReference type="ChEBI" id="CHEBI:29991"/>
    </ligand>
</feature>
<feature type="binding site" evidence="7">
    <location>
        <begin position="541"/>
        <end position="544"/>
    </location>
    <ligand>
        <name>ATP</name>
        <dbReference type="ChEBI" id="CHEBI:30616"/>
    </ligand>
</feature>
<dbReference type="PRINTS" id="PR01042">
    <property type="entry name" value="TRNASYNTHASP"/>
</dbReference>
<comment type="caution">
    <text evidence="7">Lacks conserved residue(s) required for the propagation of feature annotation.</text>
</comment>
<gene>
    <name evidence="7 9" type="primary">aspS</name>
    <name evidence="9" type="ORF">Dia5BBH33_08110</name>
</gene>
<dbReference type="NCBIfam" id="TIGR00459">
    <property type="entry name" value="aspS_bact"/>
    <property type="match status" value="1"/>
</dbReference>
<feature type="binding site" evidence="7">
    <location>
        <position position="489"/>
    </location>
    <ligand>
        <name>ATP</name>
        <dbReference type="ChEBI" id="CHEBI:30616"/>
    </ligand>
</feature>
<dbReference type="GO" id="GO:0005737">
    <property type="term" value="C:cytoplasm"/>
    <property type="evidence" value="ECO:0007669"/>
    <property type="project" value="UniProtKB-SubCell"/>
</dbReference>
<evidence type="ECO:0000256" key="7">
    <source>
        <dbReference type="HAMAP-Rule" id="MF_00044"/>
    </source>
</evidence>
<dbReference type="InterPro" id="IPR004115">
    <property type="entry name" value="GAD-like_sf"/>
</dbReference>
<keyword evidence="10" id="KW-1185">Reference proteome</keyword>